<feature type="transmembrane region" description="Helical" evidence="3">
    <location>
        <begin position="1059"/>
        <end position="1078"/>
    </location>
</feature>
<accession>A0ABS4ZB53</accession>
<dbReference type="PRINTS" id="PR00702">
    <property type="entry name" value="ACRIFLAVINRP"/>
</dbReference>
<dbReference type="Gene3D" id="1.20.1640.10">
    <property type="entry name" value="Multidrug efflux transporter AcrB transmembrane domain"/>
    <property type="match status" value="3"/>
</dbReference>
<dbReference type="Gene3D" id="3.30.70.1320">
    <property type="entry name" value="Multidrug efflux transporter AcrB pore domain like"/>
    <property type="match status" value="1"/>
</dbReference>
<dbReference type="RefSeq" id="WP_245358127.1">
    <property type="nucleotide sequence ID" value="NZ_BAAAMH010000010.1"/>
</dbReference>
<dbReference type="Gene3D" id="3.30.70.1430">
    <property type="entry name" value="Multidrug efflux transporter AcrB pore domain"/>
    <property type="match status" value="2"/>
</dbReference>
<keyword evidence="3" id="KW-1133">Transmembrane helix</keyword>
<feature type="transmembrane region" description="Helical" evidence="3">
    <location>
        <begin position="1191"/>
        <end position="1215"/>
    </location>
</feature>
<feature type="transmembrane region" description="Helical" evidence="3">
    <location>
        <begin position="524"/>
        <end position="544"/>
    </location>
</feature>
<feature type="transmembrane region" description="Helical" evidence="3">
    <location>
        <begin position="330"/>
        <end position="349"/>
    </location>
</feature>
<evidence type="ECO:0000313" key="5">
    <source>
        <dbReference type="Proteomes" id="UP000758168"/>
    </source>
</evidence>
<feature type="transmembrane region" description="Helical" evidence="3">
    <location>
        <begin position="382"/>
        <end position="402"/>
    </location>
</feature>
<proteinExistence type="predicted"/>
<gene>
    <name evidence="4" type="ORF">JOF54_002912</name>
</gene>
<name>A0ABS4ZB53_9ACTN</name>
<sequence>MTSLTKLSLANRMLVGLVSVAIVVFGVLAAASLRQELLPSTQIPTAVVTATYPGTSPETVAKDVAEPIEQAVSSVKGVTSVRAVSANGFASLTVEWDYGLDDDETVTAIRTAADGVPSLPDDVEVTVQAGSTDDIPVLVLAVASDAEPATLDRTTTDVAVPQLSEVDGVRQVQVSGQDTTELSVTLKPDELRERDLTAAAVTQLVRAQALVVPAGTSYDQDTELAIEVGSAPGSAKSVGNWPIATADGPVPLKTLATVAVTSVDSTTVARQDGRPALSLTVLKESDADAVEISHAVGDLLPDLERSMGSGTTFSTVFDQAPSIEQSIHDLAVEGGLGLVFAVLVILAFLFSVRSTVIAAISIPLSLLIAMIGLYAGDYSLNIFTLAALTVAVGRVVDDSIVVTENIKRRMVPGVALTPADIVASVKEVAGAVTASTLTTVAVFLPVAIVSGVTGELFRPFSVTVAIALVASLLVSMTIVPVLAFWFLRSSKARAGAAEEPGEDHVSRLQRGYLPVLGFALRRPAVILVAAVLVFAGTMASTSLLKTDFLGSVADKGSLQITQEMPAGTRLSATSDAAGKIEQVLAGMPDVSGYLTTVGTGGSNNATITATVRDEDDWDAVKTDLEARLADLSDVGETTVAAVNTSGAGSDVTVTVTGDDPELLASTAEQVQTTLDGVDGLDDVTSDLAEQRPILKVDVDRGTAAEQGFTQSEVGQAIAGALRGTQVGTVTLQGESRDIMVRTEATDASPRDIARIELPVSQLQQAQATEKATDKVTKKQEDAAEKAEEEAASATEEQRQELVDQRAETSEGLTEARRQLARLQAAPPPAPAVPSAPPQPAVPLPTELPPEVAKLLPSPAPTTAEEAASAAPSREELSDAGQAVQRAVLAAARQIAAGQAAQAAAAAQAQGVTAALAAQIAQQTYAQQLAQVSAAVTQASAGLEQIDAQLTALDEQTAKAEEQREQSQDLTDEQKAVADVRAEPLTVGDLADVEQVLAPSTVTQIDGIRAVTVSATPDASDLGALTQTVQTRIDALDVPSGITVEQGGASSDQQEAFTQLGLAMLLAIVLVFLIMVATFRSLVQPLILLISIPFAATGAVAALLLTDTPLGVPAMVGLLMLIGIVVTNAIVLIDLINQYRERGEDVQTAVVDGARLRLRPIIMTAAATICALIPMGLGLTGGGAFISRPLAVVVIGGLVSSTVLTLLLVPVLYTLVERRGERRRARRQAPPTEDAAPAEA</sequence>
<keyword evidence="5" id="KW-1185">Reference proteome</keyword>
<keyword evidence="1" id="KW-0175">Coiled coil</keyword>
<evidence type="ECO:0000256" key="2">
    <source>
        <dbReference type="SAM" id="MobiDB-lite"/>
    </source>
</evidence>
<dbReference type="Gene3D" id="3.30.70.1440">
    <property type="entry name" value="Multidrug efflux transporter AcrB pore domain"/>
    <property type="match status" value="1"/>
</dbReference>
<dbReference type="EMBL" id="JAGIOB010000001">
    <property type="protein sequence ID" value="MBP2417990.1"/>
    <property type="molecule type" value="Genomic_DNA"/>
</dbReference>
<evidence type="ECO:0000256" key="1">
    <source>
        <dbReference type="SAM" id="Coils"/>
    </source>
</evidence>
<keyword evidence="3" id="KW-0812">Transmembrane</keyword>
<feature type="transmembrane region" description="Helical" evidence="3">
    <location>
        <begin position="460"/>
        <end position="487"/>
    </location>
</feature>
<feature type="coiled-coil region" evidence="1">
    <location>
        <begin position="942"/>
        <end position="972"/>
    </location>
</feature>
<comment type="caution">
    <text evidence="4">The sequence shown here is derived from an EMBL/GenBank/DDBJ whole genome shotgun (WGS) entry which is preliminary data.</text>
</comment>
<feature type="transmembrane region" description="Helical" evidence="3">
    <location>
        <begin position="1085"/>
        <end position="1105"/>
    </location>
</feature>
<dbReference type="Pfam" id="PF00873">
    <property type="entry name" value="ACR_tran"/>
    <property type="match status" value="2"/>
</dbReference>
<feature type="transmembrane region" description="Helical" evidence="3">
    <location>
        <begin position="428"/>
        <end position="448"/>
    </location>
</feature>
<feature type="compositionally biased region" description="Polar residues" evidence="2">
    <location>
        <begin position="760"/>
        <end position="769"/>
    </location>
</feature>
<feature type="transmembrane region" description="Helical" evidence="3">
    <location>
        <begin position="1160"/>
        <end position="1185"/>
    </location>
</feature>
<protein>
    <submittedName>
        <fullName evidence="4">HAE1 family hydrophobic/amphiphilic exporter-1</fullName>
    </submittedName>
</protein>
<dbReference type="PANTHER" id="PTHR32063">
    <property type="match status" value="1"/>
</dbReference>
<feature type="compositionally biased region" description="Basic and acidic residues" evidence="2">
    <location>
        <begin position="795"/>
        <end position="817"/>
    </location>
</feature>
<feature type="compositionally biased region" description="Pro residues" evidence="2">
    <location>
        <begin position="825"/>
        <end position="847"/>
    </location>
</feature>
<feature type="compositionally biased region" description="Basic and acidic residues" evidence="2">
    <location>
        <begin position="770"/>
        <end position="785"/>
    </location>
</feature>
<feature type="transmembrane region" description="Helical" evidence="3">
    <location>
        <begin position="356"/>
        <end position="376"/>
    </location>
</feature>
<evidence type="ECO:0000256" key="3">
    <source>
        <dbReference type="SAM" id="Phobius"/>
    </source>
</evidence>
<reference evidence="4 5" key="1">
    <citation type="submission" date="2021-03" db="EMBL/GenBank/DDBJ databases">
        <title>Sequencing the genomes of 1000 actinobacteria strains.</title>
        <authorList>
            <person name="Klenk H.-P."/>
        </authorList>
    </citation>
    <scope>NUCLEOTIDE SEQUENCE [LARGE SCALE GENOMIC DNA]</scope>
    <source>
        <strain evidence="4 5">DSM 12936</strain>
    </source>
</reference>
<dbReference type="Gene3D" id="3.30.2090.10">
    <property type="entry name" value="Multidrug efflux transporter AcrB TolC docking domain, DN and DC subdomains"/>
    <property type="match status" value="2"/>
</dbReference>
<dbReference type="InterPro" id="IPR027463">
    <property type="entry name" value="AcrB_DN_DC_subdom"/>
</dbReference>
<dbReference type="SUPFAM" id="SSF82714">
    <property type="entry name" value="Multidrug efflux transporter AcrB TolC docking domain, DN and DC subdomains"/>
    <property type="match status" value="2"/>
</dbReference>
<evidence type="ECO:0000313" key="4">
    <source>
        <dbReference type="EMBL" id="MBP2417990.1"/>
    </source>
</evidence>
<dbReference type="Proteomes" id="UP000758168">
    <property type="component" value="Unassembled WGS sequence"/>
</dbReference>
<feature type="region of interest" description="Disordered" evidence="2">
    <location>
        <begin position="759"/>
        <end position="878"/>
    </location>
</feature>
<organism evidence="4 5">
    <name type="scientific">Microlunatus capsulatus</name>
    <dbReference type="NCBI Taxonomy" id="99117"/>
    <lineage>
        <taxon>Bacteria</taxon>
        <taxon>Bacillati</taxon>
        <taxon>Actinomycetota</taxon>
        <taxon>Actinomycetes</taxon>
        <taxon>Propionibacteriales</taxon>
        <taxon>Propionibacteriaceae</taxon>
        <taxon>Microlunatus</taxon>
    </lineage>
</organism>
<feature type="transmembrane region" description="Helical" evidence="3">
    <location>
        <begin position="1111"/>
        <end position="1132"/>
    </location>
</feature>
<dbReference type="SUPFAM" id="SSF82693">
    <property type="entry name" value="Multidrug efflux transporter AcrB pore domain, PN1, PN2, PC1 and PC2 subdomains"/>
    <property type="match status" value="3"/>
</dbReference>
<dbReference type="InterPro" id="IPR001036">
    <property type="entry name" value="Acrflvin-R"/>
</dbReference>
<feature type="compositionally biased region" description="Low complexity" evidence="2">
    <location>
        <begin position="848"/>
        <end position="871"/>
    </location>
</feature>
<dbReference type="SUPFAM" id="SSF82866">
    <property type="entry name" value="Multidrug efflux transporter AcrB transmembrane domain"/>
    <property type="match status" value="2"/>
</dbReference>
<dbReference type="PANTHER" id="PTHR32063:SF0">
    <property type="entry name" value="SWARMING MOTILITY PROTEIN SWRC"/>
    <property type="match status" value="1"/>
</dbReference>
<keyword evidence="3" id="KW-0472">Membrane</keyword>